<dbReference type="Proteomes" id="UP000297703">
    <property type="component" value="Unassembled WGS sequence"/>
</dbReference>
<comment type="caution">
    <text evidence="1">The sequence shown here is derived from an EMBL/GenBank/DDBJ whole genome shotgun (WGS) entry which is preliminary data.</text>
</comment>
<protein>
    <submittedName>
        <fullName evidence="1">GRIP1-associated protein 1</fullName>
    </submittedName>
</protein>
<organism evidence="1 2">
    <name type="scientific">Platysternon megacephalum</name>
    <name type="common">big-headed turtle</name>
    <dbReference type="NCBI Taxonomy" id="55544"/>
    <lineage>
        <taxon>Eukaryota</taxon>
        <taxon>Metazoa</taxon>
        <taxon>Chordata</taxon>
        <taxon>Craniata</taxon>
        <taxon>Vertebrata</taxon>
        <taxon>Euteleostomi</taxon>
        <taxon>Archelosauria</taxon>
        <taxon>Testudinata</taxon>
        <taxon>Testudines</taxon>
        <taxon>Cryptodira</taxon>
        <taxon>Durocryptodira</taxon>
        <taxon>Testudinoidea</taxon>
        <taxon>Platysternidae</taxon>
        <taxon>Platysternon</taxon>
    </lineage>
</organism>
<sequence>MGEAALLMQHSAPGSTCPDRSRLLAGSWACPGYNASLVPTRAGVWAAALLVSLTFRSPTMATAALPSRALPPLGQALGRVTIASIVQTETRRAELGGATSPAALARTLTSEPDSTLPEPKLLLSAVQSRLLPAPK</sequence>
<proteinExistence type="predicted"/>
<evidence type="ECO:0000313" key="2">
    <source>
        <dbReference type="Proteomes" id="UP000297703"/>
    </source>
</evidence>
<evidence type="ECO:0000313" key="1">
    <source>
        <dbReference type="EMBL" id="TFJ97542.1"/>
    </source>
</evidence>
<keyword evidence="2" id="KW-1185">Reference proteome</keyword>
<accession>A0A4D9DRT5</accession>
<reference evidence="1 2" key="2">
    <citation type="submission" date="2019-04" db="EMBL/GenBank/DDBJ databases">
        <title>The genome sequence of big-headed turtle.</title>
        <authorList>
            <person name="Gong S."/>
        </authorList>
    </citation>
    <scope>NUCLEOTIDE SEQUENCE [LARGE SCALE GENOMIC DNA]</scope>
    <source>
        <strain evidence="1">DO16091913</strain>
        <tissue evidence="1">Muscle</tissue>
    </source>
</reference>
<gene>
    <name evidence="1" type="ORF">DR999_PMT20602</name>
</gene>
<dbReference type="EMBL" id="QXTE01000481">
    <property type="protein sequence ID" value="TFJ97542.1"/>
    <property type="molecule type" value="Genomic_DNA"/>
</dbReference>
<reference evidence="1 2" key="1">
    <citation type="submission" date="2019-04" db="EMBL/GenBank/DDBJ databases">
        <title>Draft genome of the big-headed turtle Platysternon megacephalum.</title>
        <authorList>
            <person name="Gong S."/>
        </authorList>
    </citation>
    <scope>NUCLEOTIDE SEQUENCE [LARGE SCALE GENOMIC DNA]</scope>
    <source>
        <strain evidence="1">DO16091913</strain>
        <tissue evidence="1">Muscle</tissue>
    </source>
</reference>
<dbReference type="AlphaFoldDB" id="A0A4D9DRT5"/>
<name>A0A4D9DRT5_9SAUR</name>